<gene>
    <name evidence="1" type="ORF">CJD36_016340</name>
</gene>
<evidence type="ECO:0000313" key="1">
    <source>
        <dbReference type="EMBL" id="PQJ10253.1"/>
    </source>
</evidence>
<name>A0A2S7STN7_9BACT</name>
<dbReference type="AlphaFoldDB" id="A0A2S7STN7"/>
<sequence length="378" mass="44441">MKIAGLIYDEVDIRAILGNSYIVENGHYFPSLENNAVRRDIFEFNYKSLCENLEKGVINEEDFLWLFSFVSILGRRSPLFIRVIPNEQRNQLGYRTDSIAVYDRFDYGSNVGQYTSATFSFIDFLINSLFIEERYERISRRLQKAKKNNGLYKKILDWSNIKSNRIMLSNMDFVSELIEEISLFGINYREKLPDNYSAVLKKYLIEGSVKAIEKMKLKYSYLDISSDFIIEHPIIKYWVSIDNQVRIDDLLDAVYLSQNGNNDGNLKKNDDAPTTPIIYKVAKRRPPLKKEARTRDRLNKTIASTIKVLSTILENHRTAKIVLSRPEMDKIRNEYNKYSERRPEIHLNMKEAYFKFQKTKNKKYLLGIIDYLNEMING</sequence>
<evidence type="ECO:0000313" key="2">
    <source>
        <dbReference type="Proteomes" id="UP000239872"/>
    </source>
</evidence>
<organism evidence="1 2">
    <name type="scientific">Flavipsychrobacter stenotrophus</name>
    <dbReference type="NCBI Taxonomy" id="2077091"/>
    <lineage>
        <taxon>Bacteria</taxon>
        <taxon>Pseudomonadati</taxon>
        <taxon>Bacteroidota</taxon>
        <taxon>Chitinophagia</taxon>
        <taxon>Chitinophagales</taxon>
        <taxon>Chitinophagaceae</taxon>
        <taxon>Flavipsychrobacter</taxon>
    </lineage>
</organism>
<proteinExistence type="predicted"/>
<dbReference type="Proteomes" id="UP000239872">
    <property type="component" value="Unassembled WGS sequence"/>
</dbReference>
<dbReference type="RefSeq" id="WP_105040262.1">
    <property type="nucleotide sequence ID" value="NZ_PPSL01000004.1"/>
</dbReference>
<comment type="caution">
    <text evidence="1">The sequence shown here is derived from an EMBL/GenBank/DDBJ whole genome shotgun (WGS) entry which is preliminary data.</text>
</comment>
<reference evidence="1 2" key="1">
    <citation type="submission" date="2018-01" db="EMBL/GenBank/DDBJ databases">
        <title>A novel member of the phylum Bacteroidetes isolated from glacier ice.</title>
        <authorList>
            <person name="Liu Q."/>
            <person name="Xin Y.-H."/>
        </authorList>
    </citation>
    <scope>NUCLEOTIDE SEQUENCE [LARGE SCALE GENOMIC DNA]</scope>
    <source>
        <strain evidence="1 2">RB1R16</strain>
    </source>
</reference>
<protein>
    <submittedName>
        <fullName evidence="1">Uncharacterized protein</fullName>
    </submittedName>
</protein>
<accession>A0A2S7STN7</accession>
<keyword evidence="2" id="KW-1185">Reference proteome</keyword>
<dbReference type="EMBL" id="PPSL01000004">
    <property type="protein sequence ID" value="PQJ10253.1"/>
    <property type="molecule type" value="Genomic_DNA"/>
</dbReference>